<dbReference type="GO" id="GO:0005198">
    <property type="term" value="F:structural molecule activity"/>
    <property type="evidence" value="ECO:0007669"/>
    <property type="project" value="InterPro"/>
</dbReference>
<dbReference type="PANTHER" id="PTHR10292:SF1">
    <property type="entry name" value="CLATHRIN HEAVY CHAIN"/>
    <property type="match status" value="1"/>
</dbReference>
<dbReference type="EMBL" id="CAJOBR010031240">
    <property type="protein sequence ID" value="CAF4994321.1"/>
    <property type="molecule type" value="Genomic_DNA"/>
</dbReference>
<dbReference type="GO" id="GO:0071439">
    <property type="term" value="C:clathrin complex"/>
    <property type="evidence" value="ECO:0007669"/>
    <property type="project" value="TreeGrafter"/>
</dbReference>
<dbReference type="GO" id="GO:0032051">
    <property type="term" value="F:clathrin light chain binding"/>
    <property type="evidence" value="ECO:0007669"/>
    <property type="project" value="TreeGrafter"/>
</dbReference>
<evidence type="ECO:0000313" key="2">
    <source>
        <dbReference type="Proteomes" id="UP000663848"/>
    </source>
</evidence>
<protein>
    <recommendedName>
        <fullName evidence="3">Clathrin heavy chain</fullName>
    </recommendedName>
</protein>
<organism evidence="1 2">
    <name type="scientific">Rotaria socialis</name>
    <dbReference type="NCBI Taxonomy" id="392032"/>
    <lineage>
        <taxon>Eukaryota</taxon>
        <taxon>Metazoa</taxon>
        <taxon>Spiralia</taxon>
        <taxon>Gnathifera</taxon>
        <taxon>Rotifera</taxon>
        <taxon>Eurotatoria</taxon>
        <taxon>Bdelloidea</taxon>
        <taxon>Philodinida</taxon>
        <taxon>Philodinidae</taxon>
        <taxon>Rotaria</taxon>
    </lineage>
</organism>
<dbReference type="Gene3D" id="2.130.10.110">
    <property type="entry name" value="Clathrin heavy-chain terminal domain"/>
    <property type="match status" value="1"/>
</dbReference>
<reference evidence="1" key="1">
    <citation type="submission" date="2021-02" db="EMBL/GenBank/DDBJ databases">
        <authorList>
            <person name="Nowell W R."/>
        </authorList>
    </citation>
    <scope>NUCLEOTIDE SEQUENCE</scope>
</reference>
<dbReference type="Proteomes" id="UP000663848">
    <property type="component" value="Unassembled WGS sequence"/>
</dbReference>
<sequence length="100" mass="11362">MTEQLPIKFQEHLQLQNVGINVTNIGFSSLTMESDKFICVREKVNDRAFVIIIDMADPTNPIKRPITADSAIMNLTSKVIALKGKLVKYYKFSILNYVVE</sequence>
<gene>
    <name evidence="1" type="ORF">QYT958_LOCUS37445</name>
</gene>
<dbReference type="AlphaFoldDB" id="A0A821ZUL8"/>
<dbReference type="GO" id="GO:0006886">
    <property type="term" value="P:intracellular protein transport"/>
    <property type="evidence" value="ECO:0007669"/>
    <property type="project" value="InterPro"/>
</dbReference>
<dbReference type="Pfam" id="PF01394">
    <property type="entry name" value="Clathrin_propel"/>
    <property type="match status" value="1"/>
</dbReference>
<accession>A0A821ZUL8</accession>
<dbReference type="InterPro" id="IPR022365">
    <property type="entry name" value="Clathrin_H-chain_propeller_rpt"/>
</dbReference>
<dbReference type="SUPFAM" id="SSF50989">
    <property type="entry name" value="Clathrin heavy-chain terminal domain"/>
    <property type="match status" value="1"/>
</dbReference>
<dbReference type="PANTHER" id="PTHR10292">
    <property type="entry name" value="CLATHRIN HEAVY CHAIN RELATED"/>
    <property type="match status" value="1"/>
</dbReference>
<evidence type="ECO:0000313" key="1">
    <source>
        <dbReference type="EMBL" id="CAF4994321.1"/>
    </source>
</evidence>
<evidence type="ECO:0008006" key="3">
    <source>
        <dbReference type="Google" id="ProtNLM"/>
    </source>
</evidence>
<dbReference type="InterPro" id="IPR016025">
    <property type="entry name" value="Clathrin_H-chain_N"/>
</dbReference>
<proteinExistence type="predicted"/>
<name>A0A821ZUL8_9BILA</name>
<comment type="caution">
    <text evidence="1">The sequence shown here is derived from an EMBL/GenBank/DDBJ whole genome shotgun (WGS) entry which is preliminary data.</text>
</comment>
<dbReference type="GO" id="GO:0030132">
    <property type="term" value="C:clathrin coat of coated pit"/>
    <property type="evidence" value="ECO:0007669"/>
    <property type="project" value="InterPro"/>
</dbReference>
<dbReference type="GO" id="GO:0045334">
    <property type="term" value="C:clathrin-coated endocytic vesicle"/>
    <property type="evidence" value="ECO:0007669"/>
    <property type="project" value="TreeGrafter"/>
</dbReference>
<dbReference type="GO" id="GO:0030130">
    <property type="term" value="C:clathrin coat of trans-Golgi network vesicle"/>
    <property type="evidence" value="ECO:0007669"/>
    <property type="project" value="InterPro"/>
</dbReference>
<dbReference type="GO" id="GO:0006898">
    <property type="term" value="P:receptor-mediated endocytosis"/>
    <property type="evidence" value="ECO:0007669"/>
    <property type="project" value="TreeGrafter"/>
</dbReference>